<feature type="chain" id="PRO_5019047117" evidence="1">
    <location>
        <begin position="19"/>
        <end position="129"/>
    </location>
</feature>
<dbReference type="InterPro" id="IPR050111">
    <property type="entry name" value="C-type_lectin/snaclec_domain"/>
</dbReference>
<dbReference type="InterPro" id="IPR016187">
    <property type="entry name" value="CTDL_fold"/>
</dbReference>
<organism evidence="3 4">
    <name type="scientific">Leptotrombidium deliense</name>
    <dbReference type="NCBI Taxonomy" id="299467"/>
    <lineage>
        <taxon>Eukaryota</taxon>
        <taxon>Metazoa</taxon>
        <taxon>Ecdysozoa</taxon>
        <taxon>Arthropoda</taxon>
        <taxon>Chelicerata</taxon>
        <taxon>Arachnida</taxon>
        <taxon>Acari</taxon>
        <taxon>Acariformes</taxon>
        <taxon>Trombidiformes</taxon>
        <taxon>Prostigmata</taxon>
        <taxon>Anystina</taxon>
        <taxon>Parasitengona</taxon>
        <taxon>Trombiculoidea</taxon>
        <taxon>Trombiculidae</taxon>
        <taxon>Leptotrombidium</taxon>
    </lineage>
</organism>
<dbReference type="Gene3D" id="3.10.100.10">
    <property type="entry name" value="Mannose-Binding Protein A, subunit A"/>
    <property type="match status" value="1"/>
</dbReference>
<feature type="signal peptide" evidence="1">
    <location>
        <begin position="1"/>
        <end position="18"/>
    </location>
</feature>
<protein>
    <submittedName>
        <fullName evidence="3">Type-2 ice-structuring protein-like protein</fullName>
    </submittedName>
</protein>
<dbReference type="Proteomes" id="UP000288716">
    <property type="component" value="Unassembled WGS sequence"/>
</dbReference>
<dbReference type="PROSITE" id="PS50041">
    <property type="entry name" value="C_TYPE_LECTIN_2"/>
    <property type="match status" value="1"/>
</dbReference>
<dbReference type="VEuPathDB" id="VectorBase:LDEU000933"/>
<sequence length="129" mass="14975">MTFIRLMILFVFVISTDGCREGWKQNGNKCFKFVPRLVTYDFAAILCKNVNASLLSVHSDEELQVIQHYVTTFGINNPKIWLGATRDSNNHQFRWVDRSPFDFSKYNNNCPTNSTSDNCLLEPRLLFMV</sequence>
<evidence type="ECO:0000313" key="3">
    <source>
        <dbReference type="EMBL" id="RWS31107.1"/>
    </source>
</evidence>
<evidence type="ECO:0000256" key="1">
    <source>
        <dbReference type="SAM" id="SignalP"/>
    </source>
</evidence>
<dbReference type="InterPro" id="IPR001304">
    <property type="entry name" value="C-type_lectin-like"/>
</dbReference>
<dbReference type="EMBL" id="NCKV01000270">
    <property type="protein sequence ID" value="RWS31107.1"/>
    <property type="molecule type" value="Genomic_DNA"/>
</dbReference>
<dbReference type="AlphaFoldDB" id="A0A443SUB2"/>
<dbReference type="SMART" id="SM00034">
    <property type="entry name" value="CLECT"/>
    <property type="match status" value="1"/>
</dbReference>
<dbReference type="STRING" id="299467.A0A443SUB2"/>
<dbReference type="Pfam" id="PF00059">
    <property type="entry name" value="Lectin_C"/>
    <property type="match status" value="1"/>
</dbReference>
<reference evidence="3 4" key="1">
    <citation type="journal article" date="2018" name="Gigascience">
        <title>Genomes of trombidid mites reveal novel predicted allergens and laterally-transferred genes associated with secondary metabolism.</title>
        <authorList>
            <person name="Dong X."/>
            <person name="Chaisiri K."/>
            <person name="Xia D."/>
            <person name="Armstrong S.D."/>
            <person name="Fang Y."/>
            <person name="Donnelly M.J."/>
            <person name="Kadowaki T."/>
            <person name="McGarry J.W."/>
            <person name="Darby A.C."/>
            <person name="Makepeace B.L."/>
        </authorList>
    </citation>
    <scope>NUCLEOTIDE SEQUENCE [LARGE SCALE GENOMIC DNA]</scope>
    <source>
        <strain evidence="3">UoL-UT</strain>
    </source>
</reference>
<gene>
    <name evidence="3" type="ORF">B4U80_13606</name>
</gene>
<dbReference type="OrthoDB" id="6515532at2759"/>
<dbReference type="SUPFAM" id="SSF56436">
    <property type="entry name" value="C-type lectin-like"/>
    <property type="match status" value="1"/>
</dbReference>
<dbReference type="PANTHER" id="PTHR22803">
    <property type="entry name" value="MANNOSE, PHOSPHOLIPASE, LECTIN RECEPTOR RELATED"/>
    <property type="match status" value="1"/>
</dbReference>
<dbReference type="InterPro" id="IPR016186">
    <property type="entry name" value="C-type_lectin-like/link_sf"/>
</dbReference>
<evidence type="ECO:0000313" key="4">
    <source>
        <dbReference type="Proteomes" id="UP000288716"/>
    </source>
</evidence>
<feature type="domain" description="C-type lectin" evidence="2">
    <location>
        <begin position="26"/>
        <end position="120"/>
    </location>
</feature>
<dbReference type="CDD" id="cd00037">
    <property type="entry name" value="CLECT"/>
    <property type="match status" value="1"/>
</dbReference>
<comment type="caution">
    <text evidence="3">The sequence shown here is derived from an EMBL/GenBank/DDBJ whole genome shotgun (WGS) entry which is preliminary data.</text>
</comment>
<keyword evidence="1" id="KW-0732">Signal</keyword>
<evidence type="ECO:0000259" key="2">
    <source>
        <dbReference type="PROSITE" id="PS50041"/>
    </source>
</evidence>
<accession>A0A443SUB2</accession>
<name>A0A443SUB2_9ACAR</name>
<keyword evidence="4" id="KW-1185">Reference proteome</keyword>
<proteinExistence type="predicted"/>